<dbReference type="RefSeq" id="WP_142385371.1">
    <property type="nucleotide sequence ID" value="NZ_PISD01000017.1"/>
</dbReference>
<name>A0A2N0ZIF0_9BACI</name>
<feature type="non-terminal residue" evidence="2">
    <location>
        <position position="217"/>
    </location>
</feature>
<dbReference type="Proteomes" id="UP000233343">
    <property type="component" value="Unassembled WGS sequence"/>
</dbReference>
<accession>A0A2N0ZIF0</accession>
<protein>
    <submittedName>
        <fullName evidence="2">Tn3 family transposase</fullName>
    </submittedName>
</protein>
<dbReference type="Pfam" id="PF13700">
    <property type="entry name" value="DUF4158"/>
    <property type="match status" value="1"/>
</dbReference>
<reference evidence="2 3" key="1">
    <citation type="journal article" date="2010" name="Int. J. Syst. Evol. Microbiol.">
        <title>Bacillus horneckiae sp. nov., isolated from a spacecraft-assembly clean room.</title>
        <authorList>
            <person name="Vaishampayan P."/>
            <person name="Probst A."/>
            <person name="Krishnamurthi S."/>
            <person name="Ghosh S."/>
            <person name="Osman S."/>
            <person name="McDowall A."/>
            <person name="Ruckmani A."/>
            <person name="Mayilraj S."/>
            <person name="Venkateswaran K."/>
        </authorList>
    </citation>
    <scope>NUCLEOTIDE SEQUENCE [LARGE SCALE GENOMIC DNA]</scope>
    <source>
        <strain evidence="3">1PO1SC</strain>
    </source>
</reference>
<keyword evidence="3" id="KW-1185">Reference proteome</keyword>
<proteinExistence type="predicted"/>
<feature type="domain" description="DUF4158" evidence="1">
    <location>
        <begin position="3"/>
        <end position="153"/>
    </location>
</feature>
<dbReference type="EMBL" id="PISD01000017">
    <property type="protein sequence ID" value="PKG29264.1"/>
    <property type="molecule type" value="Genomic_DNA"/>
</dbReference>
<evidence type="ECO:0000313" key="2">
    <source>
        <dbReference type="EMBL" id="PKG29264.1"/>
    </source>
</evidence>
<evidence type="ECO:0000259" key="1">
    <source>
        <dbReference type="Pfam" id="PF13700"/>
    </source>
</evidence>
<dbReference type="InterPro" id="IPR025296">
    <property type="entry name" value="DUF4158"/>
</dbReference>
<organism evidence="2 3">
    <name type="scientific">Cytobacillus horneckiae</name>
    <dbReference type="NCBI Taxonomy" id="549687"/>
    <lineage>
        <taxon>Bacteria</taxon>
        <taxon>Bacillati</taxon>
        <taxon>Bacillota</taxon>
        <taxon>Bacilli</taxon>
        <taxon>Bacillales</taxon>
        <taxon>Bacillaceae</taxon>
        <taxon>Cytobacillus</taxon>
    </lineage>
</organism>
<gene>
    <name evidence="2" type="ORF">CWS20_09210</name>
</gene>
<sequence>MKRNWNEDELLEHFVVLPIERKLIGNKTGASRLGFAILLKYFQQEARFPSKKQDIPKVVVEFIAQQLGLSSALFEEYRWGAGERNFTYHRKQIREFFGFRELTAKDNELLIEWLNEQVQFTHDIDYLKSQANSLFRKWQVEPPSDGSLKRMIDSTIDTFEKNLYQSIYQQLSSRTCSRLDALLESFTDEVTVEGFEEEFHKEKESDILTFRGTTEIH</sequence>
<evidence type="ECO:0000313" key="3">
    <source>
        <dbReference type="Proteomes" id="UP000233343"/>
    </source>
</evidence>
<dbReference type="AlphaFoldDB" id="A0A2N0ZIF0"/>
<comment type="caution">
    <text evidence="2">The sequence shown here is derived from an EMBL/GenBank/DDBJ whole genome shotgun (WGS) entry which is preliminary data.</text>
</comment>